<dbReference type="EMBL" id="GEDC01002172">
    <property type="protein sequence ID" value="JAS35126.1"/>
    <property type="molecule type" value="Transcribed_RNA"/>
</dbReference>
<evidence type="ECO:0000313" key="2">
    <source>
        <dbReference type="EMBL" id="JAS35126.1"/>
    </source>
</evidence>
<feature type="non-terminal residue" evidence="2">
    <location>
        <position position="110"/>
    </location>
</feature>
<evidence type="ECO:0000313" key="1">
    <source>
        <dbReference type="EMBL" id="JAS19867.1"/>
    </source>
</evidence>
<organism evidence="2">
    <name type="scientific">Clastoptera arizonana</name>
    <name type="common">Arizona spittle bug</name>
    <dbReference type="NCBI Taxonomy" id="38151"/>
    <lineage>
        <taxon>Eukaryota</taxon>
        <taxon>Metazoa</taxon>
        <taxon>Ecdysozoa</taxon>
        <taxon>Arthropoda</taxon>
        <taxon>Hexapoda</taxon>
        <taxon>Insecta</taxon>
        <taxon>Pterygota</taxon>
        <taxon>Neoptera</taxon>
        <taxon>Paraneoptera</taxon>
        <taxon>Hemiptera</taxon>
        <taxon>Auchenorrhyncha</taxon>
        <taxon>Cercopoidea</taxon>
        <taxon>Clastopteridae</taxon>
        <taxon>Clastoptera</taxon>
    </lineage>
</organism>
<gene>
    <name evidence="1" type="ORF">g.40010</name>
    <name evidence="2" type="ORF">g.40011</name>
</gene>
<dbReference type="EMBL" id="GEDC01017431">
    <property type="protein sequence ID" value="JAS19867.1"/>
    <property type="molecule type" value="Transcribed_RNA"/>
</dbReference>
<protein>
    <submittedName>
        <fullName evidence="2">Uncharacterized protein</fullName>
    </submittedName>
</protein>
<name>A0A1B6EB03_9HEMI</name>
<dbReference type="AlphaFoldDB" id="A0A1B6EB03"/>
<reference evidence="2" key="1">
    <citation type="submission" date="2015-12" db="EMBL/GenBank/DDBJ databases">
        <title>De novo transcriptome assembly of four potential Pierce s Disease insect vectors from Arizona vineyards.</title>
        <authorList>
            <person name="Tassone E.E."/>
        </authorList>
    </citation>
    <scope>NUCLEOTIDE SEQUENCE</scope>
</reference>
<accession>A0A1B6EB03</accession>
<sequence>MCHQLFFFNISVNIGGSSSKSFSVINSVSSITLLQVSPEQLKHTAKHFSPAFRHPHIALQFPLHLQKINFRSSGGAGGLELCTRINNFPLFSSPSLQDHYNYQTTTGPDG</sequence>
<proteinExistence type="predicted"/>